<evidence type="ECO:0000256" key="2">
    <source>
        <dbReference type="ARBA" id="ARBA00022692"/>
    </source>
</evidence>
<feature type="transmembrane region" description="Helical" evidence="8">
    <location>
        <begin position="110"/>
        <end position="128"/>
    </location>
</feature>
<evidence type="ECO:0000313" key="11">
    <source>
        <dbReference type="RefSeq" id="XP_035829870.1"/>
    </source>
</evidence>
<dbReference type="PROSITE" id="PS00237">
    <property type="entry name" value="G_PROTEIN_RECEP_F1_1"/>
    <property type="match status" value="1"/>
</dbReference>
<dbReference type="PROSITE" id="PS50262">
    <property type="entry name" value="G_PROTEIN_RECEP_F1_2"/>
    <property type="match status" value="1"/>
</dbReference>
<keyword evidence="5 8" id="KW-0472">Membrane</keyword>
<organism evidence="10 11">
    <name type="scientific">Aplysia californica</name>
    <name type="common">California sea hare</name>
    <dbReference type="NCBI Taxonomy" id="6500"/>
    <lineage>
        <taxon>Eukaryota</taxon>
        <taxon>Metazoa</taxon>
        <taxon>Spiralia</taxon>
        <taxon>Lophotrochozoa</taxon>
        <taxon>Mollusca</taxon>
        <taxon>Gastropoda</taxon>
        <taxon>Heterobranchia</taxon>
        <taxon>Euthyneura</taxon>
        <taxon>Tectipleura</taxon>
        <taxon>Aplysiida</taxon>
        <taxon>Aplysioidea</taxon>
        <taxon>Aplysiidae</taxon>
        <taxon>Aplysia</taxon>
    </lineage>
</organism>
<dbReference type="PANTHER" id="PTHR24243">
    <property type="entry name" value="G-PROTEIN COUPLED RECEPTOR"/>
    <property type="match status" value="1"/>
</dbReference>
<evidence type="ECO:0000259" key="9">
    <source>
        <dbReference type="PROSITE" id="PS50262"/>
    </source>
</evidence>
<proteinExistence type="predicted"/>
<keyword evidence="4" id="KW-0297">G-protein coupled receptor</keyword>
<feature type="transmembrane region" description="Helical" evidence="8">
    <location>
        <begin position="69"/>
        <end position="90"/>
    </location>
</feature>
<accession>A0ABM1W5C7</accession>
<name>A0ABM1W5C7_APLCA</name>
<feature type="domain" description="G-protein coupled receptors family 1 profile" evidence="9">
    <location>
        <begin position="48"/>
        <end position="258"/>
    </location>
</feature>
<feature type="transmembrane region" description="Helical" evidence="8">
    <location>
        <begin position="247"/>
        <end position="275"/>
    </location>
</feature>
<keyword evidence="10" id="KW-1185">Reference proteome</keyword>
<evidence type="ECO:0000256" key="5">
    <source>
        <dbReference type="ARBA" id="ARBA00023136"/>
    </source>
</evidence>
<dbReference type="SUPFAM" id="SSF81321">
    <property type="entry name" value="Family A G protein-coupled receptor-like"/>
    <property type="match status" value="1"/>
</dbReference>
<sequence>MANNTSEPLSHLMMRYPSRTAILEEFSPVGPMAERIVPPFWYFIGFIGNPISATIWLGQRMRRNNSSAIYLGALSISDMLFLFLHLLHILHVAWGHDLYNAPTSCEIYHFLFYVPQYLSTFLVLGFTAERYVAVCHPFMKEKWCTVRRAIVIVFILIVFSMALASAQAYIWTYSEHEGTCNIRPEAAEGNAWSFWNIWSWATDVFAFGLVPLVVLVFNILVLREIFKISRNDLVKRQQSRSGNSTASTFTLLAVSFYLIVTQVSATLVGCLQQAFPNGNPLMTDEEIRNDSTWSNLFTYLEVRKVIEVICLSHYACYFFIYCLTGKHFRKEVMFLLTFHGRLPFLTALVSKRRGKERYSMVSTNGGLMSETYTTNASTAI</sequence>
<dbReference type="Proteomes" id="UP000694888">
    <property type="component" value="Unplaced"/>
</dbReference>
<comment type="subcellular location">
    <subcellularLocation>
        <location evidence="1">Membrane</location>
        <topology evidence="1">Multi-pass membrane protein</topology>
    </subcellularLocation>
</comment>
<keyword evidence="7" id="KW-0807">Transducer</keyword>
<gene>
    <name evidence="11" type="primary">LOC101849276</name>
</gene>
<feature type="transmembrane region" description="Helical" evidence="8">
    <location>
        <begin position="149"/>
        <end position="171"/>
    </location>
</feature>
<reference evidence="11" key="1">
    <citation type="submission" date="2025-08" db="UniProtKB">
        <authorList>
            <consortium name="RefSeq"/>
        </authorList>
    </citation>
    <scope>IDENTIFICATION</scope>
</reference>
<evidence type="ECO:0000256" key="3">
    <source>
        <dbReference type="ARBA" id="ARBA00022989"/>
    </source>
</evidence>
<evidence type="ECO:0000256" key="6">
    <source>
        <dbReference type="ARBA" id="ARBA00023170"/>
    </source>
</evidence>
<evidence type="ECO:0000256" key="7">
    <source>
        <dbReference type="ARBA" id="ARBA00023224"/>
    </source>
</evidence>
<dbReference type="InterPro" id="IPR017452">
    <property type="entry name" value="GPCR_Rhodpsn_7TM"/>
</dbReference>
<evidence type="ECO:0000256" key="4">
    <source>
        <dbReference type="ARBA" id="ARBA00023040"/>
    </source>
</evidence>
<feature type="transmembrane region" description="Helical" evidence="8">
    <location>
        <begin position="40"/>
        <end position="57"/>
    </location>
</feature>
<keyword evidence="6 11" id="KW-0675">Receptor</keyword>
<dbReference type="GeneID" id="101849276"/>
<dbReference type="RefSeq" id="XP_035829870.1">
    <property type="nucleotide sequence ID" value="XM_035973977.1"/>
</dbReference>
<protein>
    <submittedName>
        <fullName evidence="11">C-C chemokine receptor type 5</fullName>
    </submittedName>
</protein>
<dbReference type="Gene3D" id="1.20.1070.10">
    <property type="entry name" value="Rhodopsin 7-helix transmembrane proteins"/>
    <property type="match status" value="1"/>
</dbReference>
<keyword evidence="3 8" id="KW-1133">Transmembrane helix</keyword>
<dbReference type="PANTHER" id="PTHR24243:SF233">
    <property type="entry name" value="THYROTROPIN-RELEASING HORMONE RECEPTOR"/>
    <property type="match status" value="1"/>
</dbReference>
<feature type="transmembrane region" description="Helical" evidence="8">
    <location>
        <begin position="305"/>
        <end position="324"/>
    </location>
</feature>
<evidence type="ECO:0000313" key="10">
    <source>
        <dbReference type="Proteomes" id="UP000694888"/>
    </source>
</evidence>
<evidence type="ECO:0000256" key="8">
    <source>
        <dbReference type="SAM" id="Phobius"/>
    </source>
</evidence>
<keyword evidence="2 8" id="KW-0812">Transmembrane</keyword>
<feature type="transmembrane region" description="Helical" evidence="8">
    <location>
        <begin position="204"/>
        <end position="226"/>
    </location>
</feature>
<dbReference type="Pfam" id="PF00001">
    <property type="entry name" value="7tm_1"/>
    <property type="match status" value="1"/>
</dbReference>
<dbReference type="InterPro" id="IPR000276">
    <property type="entry name" value="GPCR_Rhodpsn"/>
</dbReference>
<evidence type="ECO:0000256" key="1">
    <source>
        <dbReference type="ARBA" id="ARBA00004141"/>
    </source>
</evidence>